<dbReference type="InterPro" id="IPR006179">
    <property type="entry name" value="5_nucleotidase/apyrase"/>
</dbReference>
<dbReference type="InterPro" id="IPR004843">
    <property type="entry name" value="Calcineurin-like_PHP"/>
</dbReference>
<dbReference type="RefSeq" id="WP_306099612.1">
    <property type="nucleotide sequence ID" value="NZ_CP162602.1"/>
</dbReference>
<dbReference type="PANTHER" id="PTHR11575:SF24">
    <property type="entry name" value="5'-NUCLEOTIDASE"/>
    <property type="match status" value="1"/>
</dbReference>
<protein>
    <submittedName>
        <fullName evidence="6">5'-nucleotidase C-terminal domain-containing protein</fullName>
    </submittedName>
</protein>
<dbReference type="InterPro" id="IPR008334">
    <property type="entry name" value="5'-Nucleotdase_C"/>
</dbReference>
<evidence type="ECO:0000259" key="4">
    <source>
        <dbReference type="Pfam" id="PF00149"/>
    </source>
</evidence>
<dbReference type="PRINTS" id="PR01607">
    <property type="entry name" value="APYRASEFAMLY"/>
</dbReference>
<dbReference type="Gene3D" id="3.60.21.10">
    <property type="match status" value="1"/>
</dbReference>
<reference evidence="6" key="1">
    <citation type="submission" date="2024-07" db="EMBL/GenBank/DDBJ databases">
        <title>Genome Analysis of a Potential Novel Vibrio Species Secreting pH- and Thermo-stable Alginate Lyase and its Application in Producing Alginate Oligosaccharides.</title>
        <authorList>
            <person name="Huang H."/>
            <person name="Bao K."/>
        </authorList>
    </citation>
    <scope>NUCLEOTIDE SEQUENCE</scope>
    <source>
        <strain evidence="6">HB236076</strain>
        <plasmid evidence="6">p-HB236076</plasmid>
    </source>
</reference>
<dbReference type="PANTHER" id="PTHR11575">
    <property type="entry name" value="5'-NUCLEOTIDASE-RELATED"/>
    <property type="match status" value="1"/>
</dbReference>
<sequence length="590" mass="64765">MTQAVLTLTIAHLNDTHSYFEPTHLPLTLNTPSGPIHPYVSVGGFARIASRVKALRAQASAKQQPFLLLHAGDCFQGTLYFTLFKGEANARLLNALNIDAMALGNHELDMGNTPVYHFLNRIHFPMLAGNWDLSREQAGKAHPLAAQRNLFAYDATERRAKVKIHDYQGQKVALFGLSIEKMHDIANPDADTDFADAIETARQTVAWLHQQGIRHIILLSHLGYERDIDLAQRVDGIGLIIGAHTHRLQGDFSELGLGKDDDYGRKINRTYIVQSGCHAQALGHCQISFDAEGQVVAFAGKNELLLGRSLCIEPSLTEPLAEQSYQQAKAILDQHPLTCWCPQDPEIKQLLAKHYQPHVTRWQQHVIAHNPSKKRHVRVPDQQGGSDIAPLVAQSFHHAMNALGKHVDFAIHNAGGTRTDLPAGAITSGDIAGRLLPFSIPVGCYDIDGDNLKALLEGAINNATNNGVQGTGGGSYPYVYGLSFDYHPSASAGQRIANLTIYQNGQWQVVEPQRTYTGSSTLYTMKGKEGYDAILKADNCQASELTMADCFIQFLQTKTNALQERASDRAIDAASDTHERECADNAPQKP</sequence>
<organism evidence="6">
    <name type="scientific">Vibrio sp. HB236076</name>
    <dbReference type="NCBI Taxonomy" id="3232307"/>
    <lineage>
        <taxon>Bacteria</taxon>
        <taxon>Pseudomonadati</taxon>
        <taxon>Pseudomonadota</taxon>
        <taxon>Gammaproteobacteria</taxon>
        <taxon>Vibrionales</taxon>
        <taxon>Vibrionaceae</taxon>
        <taxon>Vibrio</taxon>
    </lineage>
</organism>
<dbReference type="Pfam" id="PF02872">
    <property type="entry name" value="5_nucleotid_C"/>
    <property type="match status" value="1"/>
</dbReference>
<dbReference type="EMBL" id="CP162602">
    <property type="protein sequence ID" value="XDK26699.1"/>
    <property type="molecule type" value="Genomic_DNA"/>
</dbReference>
<dbReference type="Pfam" id="PF00149">
    <property type="entry name" value="Metallophos"/>
    <property type="match status" value="1"/>
</dbReference>
<evidence type="ECO:0000256" key="2">
    <source>
        <dbReference type="RuleBase" id="RU362119"/>
    </source>
</evidence>
<dbReference type="InterPro" id="IPR036907">
    <property type="entry name" value="5'-Nucleotdase_C_sf"/>
</dbReference>
<dbReference type="GO" id="GO:0009166">
    <property type="term" value="P:nucleotide catabolic process"/>
    <property type="evidence" value="ECO:0007669"/>
    <property type="project" value="InterPro"/>
</dbReference>
<keyword evidence="6" id="KW-0614">Plasmid</keyword>
<gene>
    <name evidence="6" type="ORF">AB0763_16860</name>
</gene>
<evidence type="ECO:0000313" key="6">
    <source>
        <dbReference type="EMBL" id="XDK26699.1"/>
    </source>
</evidence>
<dbReference type="GO" id="GO:0000166">
    <property type="term" value="F:nucleotide binding"/>
    <property type="evidence" value="ECO:0007669"/>
    <property type="project" value="UniProtKB-KW"/>
</dbReference>
<evidence type="ECO:0000259" key="5">
    <source>
        <dbReference type="Pfam" id="PF02872"/>
    </source>
</evidence>
<dbReference type="InterPro" id="IPR029052">
    <property type="entry name" value="Metallo-depent_PP-like"/>
</dbReference>
<comment type="similarity">
    <text evidence="2">Belongs to the 5'-nucleotidase family.</text>
</comment>
<dbReference type="AlphaFoldDB" id="A0AB39HJ19"/>
<geneLocation type="plasmid" evidence="6">
    <name>p-HB236076</name>
</geneLocation>
<dbReference type="SUPFAM" id="SSF56300">
    <property type="entry name" value="Metallo-dependent phosphatases"/>
    <property type="match status" value="1"/>
</dbReference>
<keyword evidence="2" id="KW-0547">Nucleotide-binding</keyword>
<accession>A0AB39HJ19</accession>
<feature type="compositionally biased region" description="Basic and acidic residues" evidence="3">
    <location>
        <begin position="569"/>
        <end position="583"/>
    </location>
</feature>
<dbReference type="KEGG" id="vih:AB0763_16860"/>
<dbReference type="Gene3D" id="3.90.780.10">
    <property type="entry name" value="5'-Nucleotidase, C-terminal domain"/>
    <property type="match status" value="1"/>
</dbReference>
<dbReference type="SUPFAM" id="SSF55816">
    <property type="entry name" value="5'-nucleotidase (syn. UDP-sugar hydrolase), C-terminal domain"/>
    <property type="match status" value="1"/>
</dbReference>
<keyword evidence="1" id="KW-0732">Signal</keyword>
<feature type="region of interest" description="Disordered" evidence="3">
    <location>
        <begin position="569"/>
        <end position="590"/>
    </location>
</feature>
<feature type="domain" description="5'-Nucleotidase C-terminal" evidence="5">
    <location>
        <begin position="380"/>
        <end position="533"/>
    </location>
</feature>
<name>A0AB39HJ19_9VIBR</name>
<dbReference type="GO" id="GO:0030288">
    <property type="term" value="C:outer membrane-bounded periplasmic space"/>
    <property type="evidence" value="ECO:0007669"/>
    <property type="project" value="TreeGrafter"/>
</dbReference>
<proteinExistence type="inferred from homology"/>
<dbReference type="GO" id="GO:0008768">
    <property type="term" value="F:UDP-sugar diphosphatase activity"/>
    <property type="evidence" value="ECO:0007669"/>
    <property type="project" value="TreeGrafter"/>
</dbReference>
<keyword evidence="2" id="KW-0378">Hydrolase</keyword>
<evidence type="ECO:0000256" key="3">
    <source>
        <dbReference type="SAM" id="MobiDB-lite"/>
    </source>
</evidence>
<evidence type="ECO:0000256" key="1">
    <source>
        <dbReference type="ARBA" id="ARBA00022729"/>
    </source>
</evidence>
<dbReference type="GO" id="GO:0008253">
    <property type="term" value="F:5'-nucleotidase activity"/>
    <property type="evidence" value="ECO:0007669"/>
    <property type="project" value="TreeGrafter"/>
</dbReference>
<feature type="domain" description="Calcineurin-like phosphoesterase" evidence="4">
    <location>
        <begin position="9"/>
        <end position="247"/>
    </location>
</feature>